<feature type="transmembrane region" description="Helical" evidence="7">
    <location>
        <begin position="237"/>
        <end position="257"/>
    </location>
</feature>
<keyword evidence="2 7" id="KW-0812">Transmembrane</keyword>
<reference evidence="8" key="3">
    <citation type="submission" date="2025-09" db="UniProtKB">
        <authorList>
            <consortium name="Ensembl"/>
        </authorList>
    </citation>
    <scope>IDENTIFICATION</scope>
</reference>
<dbReference type="EMBL" id="AFYH01182215">
    <property type="status" value="NOT_ANNOTATED_CDS"/>
    <property type="molecule type" value="Genomic_DNA"/>
</dbReference>
<dbReference type="PANTHER" id="PTHR13285">
    <property type="entry name" value="ACYLTRANSFERASE"/>
    <property type="match status" value="1"/>
</dbReference>
<dbReference type="EMBL" id="AFYH01182220">
    <property type="status" value="NOT_ANNOTATED_CDS"/>
    <property type="molecule type" value="Genomic_DNA"/>
</dbReference>
<feature type="transmembrane region" description="Helical" evidence="7">
    <location>
        <begin position="155"/>
        <end position="174"/>
    </location>
</feature>
<comment type="subcellular location">
    <subcellularLocation>
        <location evidence="1">Endoplasmic reticulum membrane</location>
        <topology evidence="1">Multi-pass membrane protein</topology>
    </subcellularLocation>
</comment>
<evidence type="ECO:0000256" key="6">
    <source>
        <dbReference type="ARBA" id="ARBA00038268"/>
    </source>
</evidence>
<feature type="transmembrane region" description="Helical" evidence="7">
    <location>
        <begin position="25"/>
        <end position="44"/>
    </location>
</feature>
<dbReference type="EMBL" id="AFYH01182213">
    <property type="status" value="NOT_ANNOTATED_CDS"/>
    <property type="molecule type" value="Genomic_DNA"/>
</dbReference>
<feature type="transmembrane region" description="Helical" evidence="7">
    <location>
        <begin position="316"/>
        <end position="333"/>
    </location>
</feature>
<dbReference type="eggNOG" id="KOG3860">
    <property type="taxonomic scope" value="Eukaryota"/>
</dbReference>
<dbReference type="EMBL" id="AFYH01182219">
    <property type="status" value="NOT_ANNOTATED_CDS"/>
    <property type="molecule type" value="Genomic_DNA"/>
</dbReference>
<dbReference type="Ensembl" id="ENSLACT00000024965.1">
    <property type="protein sequence ID" value="ENSLACP00000023254.1"/>
    <property type="gene ID" value="ENSLACG00000004328.2"/>
</dbReference>
<evidence type="ECO:0000256" key="1">
    <source>
        <dbReference type="ARBA" id="ARBA00004477"/>
    </source>
</evidence>
<evidence type="ECO:0000313" key="9">
    <source>
        <dbReference type="Proteomes" id="UP000008672"/>
    </source>
</evidence>
<feature type="transmembrane region" description="Helical" evidence="7">
    <location>
        <begin position="51"/>
        <end position="77"/>
    </location>
</feature>
<dbReference type="Bgee" id="ENSLACG00000004328">
    <property type="expression patterns" value="Expressed in pelvic fin"/>
</dbReference>
<name>M3XKJ8_LATCH</name>
<dbReference type="AlphaFoldDB" id="M3XKJ8"/>
<evidence type="ECO:0000256" key="2">
    <source>
        <dbReference type="ARBA" id="ARBA00022692"/>
    </source>
</evidence>
<dbReference type="InterPro" id="IPR004299">
    <property type="entry name" value="MBOAT_fam"/>
</dbReference>
<dbReference type="EMBL" id="AFYH01182217">
    <property type="status" value="NOT_ANNOTATED_CDS"/>
    <property type="molecule type" value="Genomic_DNA"/>
</dbReference>
<evidence type="ECO:0000256" key="3">
    <source>
        <dbReference type="ARBA" id="ARBA00022824"/>
    </source>
</evidence>
<accession>M3XKJ8</accession>
<reference evidence="9" key="1">
    <citation type="submission" date="2011-08" db="EMBL/GenBank/DDBJ databases">
        <title>The draft genome of Latimeria chalumnae.</title>
        <authorList>
            <person name="Di Palma F."/>
            <person name="Alfoldi J."/>
            <person name="Johnson J."/>
            <person name="Berlin A."/>
            <person name="Gnerre S."/>
            <person name="Jaffe D."/>
            <person name="MacCallum I."/>
            <person name="Young S."/>
            <person name="Walker B.J."/>
            <person name="Lander E."/>
            <person name="Lindblad-Toh K."/>
        </authorList>
    </citation>
    <scope>NUCLEOTIDE SEQUENCE [LARGE SCALE GENOMIC DNA]</scope>
    <source>
        <strain evidence="9">Wild caught</strain>
    </source>
</reference>
<keyword evidence="9" id="KW-1185">Reference proteome</keyword>
<sequence>MKCIKFLEDPTDFEWSFWTEWGKRSLLWTLLGHVIISQVTSVVISELRLWFLMAYGMMACLFVLGLKGLVVILLHTLASFTVAQLRRPLLSWLCSLMLLYTLHMSSLEEIQRDWYETENEYYLLLFSLAICSLRYTSFSLEHCWYQSSEKKYKLFLWMLAYLFYYPVFHNGPVISYDEFSKQIQKQQTRVSKMEVYALTLSICRIFLWWWLAESMIHLMYIHAIPSSNTVLDAVESWALGGLALAQVLFFYVKYLVLFGIPNLVVRMDGIEPPRLPRCVSTMYSFTGMWRHFDVGLHRWLIRYIYIPMGGSQHGSLGMMLSTAMAFGFVYYWHGGHNYLFNWAVLNWLGVILENGVKKVLSIPSIQNLIELSFSAEMQRRGHAALAAFSTAMLILSNLIFLGGNQVGTIYWNR</sequence>
<keyword evidence="4 7" id="KW-1133">Transmembrane helix</keyword>
<dbReference type="STRING" id="7897.ENSLACP00000023254"/>
<dbReference type="EMBL" id="AFYH01182212">
    <property type="status" value="NOT_ANNOTATED_CDS"/>
    <property type="molecule type" value="Genomic_DNA"/>
</dbReference>
<reference evidence="8" key="2">
    <citation type="submission" date="2025-08" db="UniProtKB">
        <authorList>
            <consortium name="Ensembl"/>
        </authorList>
    </citation>
    <scope>IDENTIFICATION</scope>
</reference>
<gene>
    <name evidence="8" type="primary">HHAT</name>
</gene>
<evidence type="ECO:0000256" key="4">
    <source>
        <dbReference type="ARBA" id="ARBA00022989"/>
    </source>
</evidence>
<dbReference type="OMA" id="AWAQTYT"/>
<dbReference type="Pfam" id="PF03062">
    <property type="entry name" value="MBOAT"/>
    <property type="match status" value="1"/>
</dbReference>
<dbReference type="HOGENOM" id="CLU_027533_3_1_1"/>
<dbReference type="GO" id="GO:0005789">
    <property type="term" value="C:endoplasmic reticulum membrane"/>
    <property type="evidence" value="ECO:0007669"/>
    <property type="project" value="UniProtKB-SubCell"/>
</dbReference>
<dbReference type="InterPro" id="IPR051085">
    <property type="entry name" value="MB_O-acyltransferase"/>
</dbReference>
<protein>
    <submittedName>
        <fullName evidence="8">Hedgehog acyltransferase</fullName>
    </submittedName>
</protein>
<proteinExistence type="inferred from homology"/>
<feature type="transmembrane region" description="Helical" evidence="7">
    <location>
        <begin position="383"/>
        <end position="403"/>
    </location>
</feature>
<comment type="similarity">
    <text evidence="6">Belongs to the membrane-bound acyltransferase family. HHAT subfamily.</text>
</comment>
<dbReference type="EMBL" id="AFYH01182214">
    <property type="status" value="NOT_ANNOTATED_CDS"/>
    <property type="molecule type" value="Genomic_DNA"/>
</dbReference>
<evidence type="ECO:0000313" key="8">
    <source>
        <dbReference type="Ensembl" id="ENSLACP00000023254.1"/>
    </source>
</evidence>
<dbReference type="FunCoup" id="M3XKJ8">
    <property type="interactions" value="813"/>
</dbReference>
<dbReference type="InParanoid" id="M3XKJ8"/>
<dbReference type="GeneTree" id="ENSGT00530000063629"/>
<dbReference type="PANTHER" id="PTHR13285:SF20">
    <property type="entry name" value="PROTEIN-CYSTEINE N-PALMITOYLTRANSFERASE HHAT"/>
    <property type="match status" value="1"/>
</dbReference>
<feature type="transmembrane region" description="Helical" evidence="7">
    <location>
        <begin position="119"/>
        <end position="135"/>
    </location>
</feature>
<dbReference type="EMBL" id="AFYH01182218">
    <property type="status" value="NOT_ANNOTATED_CDS"/>
    <property type="molecule type" value="Genomic_DNA"/>
</dbReference>
<feature type="transmembrane region" description="Helical" evidence="7">
    <location>
        <begin position="89"/>
        <end position="107"/>
    </location>
</feature>
<keyword evidence="5 7" id="KW-0472">Membrane</keyword>
<keyword evidence="3" id="KW-0256">Endoplasmic reticulum</keyword>
<dbReference type="EMBL" id="AFYH01182221">
    <property type="status" value="NOT_ANNOTATED_CDS"/>
    <property type="molecule type" value="Genomic_DNA"/>
</dbReference>
<dbReference type="Proteomes" id="UP000008672">
    <property type="component" value="Unassembled WGS sequence"/>
</dbReference>
<dbReference type="EMBL" id="AFYH01182216">
    <property type="status" value="NOT_ANNOTATED_CDS"/>
    <property type="molecule type" value="Genomic_DNA"/>
</dbReference>
<feature type="transmembrane region" description="Helical" evidence="7">
    <location>
        <begin position="195"/>
        <end position="212"/>
    </location>
</feature>
<evidence type="ECO:0000256" key="7">
    <source>
        <dbReference type="SAM" id="Phobius"/>
    </source>
</evidence>
<organism evidence="8 9">
    <name type="scientific">Latimeria chalumnae</name>
    <name type="common">Coelacanth</name>
    <dbReference type="NCBI Taxonomy" id="7897"/>
    <lineage>
        <taxon>Eukaryota</taxon>
        <taxon>Metazoa</taxon>
        <taxon>Chordata</taxon>
        <taxon>Craniata</taxon>
        <taxon>Vertebrata</taxon>
        <taxon>Euteleostomi</taxon>
        <taxon>Coelacanthiformes</taxon>
        <taxon>Coelacanthidae</taxon>
        <taxon>Latimeria</taxon>
    </lineage>
</organism>
<dbReference type="GO" id="GO:0016409">
    <property type="term" value="F:palmitoyltransferase activity"/>
    <property type="evidence" value="ECO:0007669"/>
    <property type="project" value="TreeGrafter"/>
</dbReference>
<evidence type="ECO:0000256" key="5">
    <source>
        <dbReference type="ARBA" id="ARBA00023136"/>
    </source>
</evidence>